<evidence type="ECO:0000313" key="4">
    <source>
        <dbReference type="Proteomes" id="UP000005510"/>
    </source>
</evidence>
<proteinExistence type="predicted"/>
<evidence type="ECO:0000256" key="1">
    <source>
        <dbReference type="SAM" id="MobiDB-lite"/>
    </source>
</evidence>
<comment type="caution">
    <text evidence="3">The sequence shown here is derived from an EMBL/GenBank/DDBJ whole genome shotgun (WGS) entry which is preliminary data.</text>
</comment>
<evidence type="ECO:0000313" key="3">
    <source>
        <dbReference type="EMBL" id="EEC94982.1"/>
    </source>
</evidence>
<feature type="compositionally biased region" description="Basic residues" evidence="1">
    <location>
        <begin position="1"/>
        <end position="13"/>
    </location>
</feature>
<dbReference type="HOGENOM" id="CLU_031788_1_0_10"/>
<protein>
    <recommendedName>
        <fullName evidence="2">DUF4209 domain-containing protein</fullName>
    </recommendedName>
</protein>
<dbReference type="InterPro" id="IPR025209">
    <property type="entry name" value="DUF4209"/>
</dbReference>
<reference evidence="3 4" key="1">
    <citation type="submission" date="2008-10" db="EMBL/GenBank/DDBJ databases">
        <title>Draft genome sequence of Parabacteroides johnsonii (DSM 18315).</title>
        <authorList>
            <person name="Sudarsanam P."/>
            <person name="Ley R."/>
            <person name="Guruge J."/>
            <person name="Turnbaugh P.J."/>
            <person name="Mahowald M."/>
            <person name="Liep D."/>
            <person name="Gordon J."/>
        </authorList>
    </citation>
    <scope>NUCLEOTIDE SEQUENCE [LARGE SCALE GENOMIC DNA]</scope>
    <source>
        <strain evidence="3 4">DSM 18315</strain>
    </source>
</reference>
<dbReference type="Proteomes" id="UP000005510">
    <property type="component" value="Unassembled WGS sequence"/>
</dbReference>
<sequence>MGKGDRKTRKGKRFINSPRKGARHEYTKSGNKNMEQKVEKKQNAYEKYIEKLDTSSYGHNDSYKINDELQEVIRKLVDAGLNDIAIKADLDRQVFAVRKSFDYVDDEEQGIAKGLSWQASGIKTLQDGVEAPFYWPDVRNYTQEDFEYFEERYNEAKNLYAKTEYGLMVYFGEKTDFSKRNDFKSQLSSELQKLAEKYYDEAQKGDYQKIGYILSTLTMAFKIASSCKLETQLEKAINLLFEIQQNWDIESTNTTYVPLRYSAFMSDNYSIFKKYIDFSKVVSRNDYAIKIIENENSYSAVDALIINDRIKRKINQPIDDSIRKRAELYEKIASQRKNDMASIHFIELALALYKQLNDEVKTQELEILYSENRGSFPLNQVSTQLPQTYTDAVNKAIEQTINTNNEKGLLDVFANSPWYETDESIRSLSETVERGLIDSLPLSIIDERGNTIKTYSPDEGKFWSTYSYYFSFGTMKMFELFKAAVKSGRLTYESTISYLENTWLNESIERNYNGTTKIVIPLDTIKPGIKRIFEEFNNAVKDEKYVCDFVTIIDSLTLKIEGVLRFFIERLGIPTFATRRTKTGSVIMEKLFDDIIADLQNTPEKPIGFEEDHRTLIKYVMSEKIGWNLRNEVAHALLQIEDYTPDKIIVLFCLILKLSKYSFTNKNDN</sequence>
<reference evidence="3 4" key="2">
    <citation type="submission" date="2008-10" db="EMBL/GenBank/DDBJ databases">
        <authorList>
            <person name="Fulton L."/>
            <person name="Clifton S."/>
            <person name="Fulton B."/>
            <person name="Xu J."/>
            <person name="Minx P."/>
            <person name="Pepin K.H."/>
            <person name="Johnson M."/>
            <person name="Bhonagiri V."/>
            <person name="Nash W.E."/>
            <person name="Mardis E.R."/>
            <person name="Wilson R.K."/>
        </authorList>
    </citation>
    <scope>NUCLEOTIDE SEQUENCE [LARGE SCALE GENOMIC DNA]</scope>
    <source>
        <strain evidence="3 4">DSM 18315</strain>
    </source>
</reference>
<dbReference type="RefSeq" id="WP_008152017.1">
    <property type="nucleotide sequence ID" value="NZ_CP102285.1"/>
</dbReference>
<organism evidence="3 4">
    <name type="scientific">Parabacteroides johnsonii DSM 18315</name>
    <dbReference type="NCBI Taxonomy" id="537006"/>
    <lineage>
        <taxon>Bacteria</taxon>
        <taxon>Pseudomonadati</taxon>
        <taxon>Bacteroidota</taxon>
        <taxon>Bacteroidia</taxon>
        <taxon>Bacteroidales</taxon>
        <taxon>Tannerellaceae</taxon>
        <taxon>Parabacteroides</taxon>
    </lineage>
</organism>
<dbReference type="EMBL" id="ABYH01000378">
    <property type="protein sequence ID" value="EEC94982.1"/>
    <property type="molecule type" value="Genomic_DNA"/>
</dbReference>
<feature type="region of interest" description="Disordered" evidence="1">
    <location>
        <begin position="1"/>
        <end position="40"/>
    </location>
</feature>
<dbReference type="AlphaFoldDB" id="B7BF20"/>
<dbReference type="Pfam" id="PF13910">
    <property type="entry name" value="DUF4209"/>
    <property type="match status" value="1"/>
</dbReference>
<dbReference type="GeneID" id="93406780"/>
<name>B7BF20_9BACT</name>
<feature type="domain" description="DUF4209" evidence="2">
    <location>
        <begin position="569"/>
        <end position="657"/>
    </location>
</feature>
<accession>B7BF20</accession>
<evidence type="ECO:0000259" key="2">
    <source>
        <dbReference type="Pfam" id="PF13910"/>
    </source>
</evidence>
<gene>
    <name evidence="3" type="ORF">PRABACTJOHN_03649</name>
</gene>